<feature type="region of interest" description="Disordered" evidence="1">
    <location>
        <begin position="293"/>
        <end position="328"/>
    </location>
</feature>
<feature type="region of interest" description="Disordered" evidence="1">
    <location>
        <begin position="428"/>
        <end position="469"/>
    </location>
</feature>
<proteinExistence type="predicted"/>
<protein>
    <submittedName>
        <fullName evidence="3">Flagellar hook-length control protein FliK</fullName>
    </submittedName>
</protein>
<feature type="region of interest" description="Disordered" evidence="1">
    <location>
        <begin position="73"/>
        <end position="93"/>
    </location>
</feature>
<dbReference type="InterPro" id="IPR021136">
    <property type="entry name" value="Flagellar_hook_control-like_C"/>
</dbReference>
<feature type="compositionally biased region" description="Acidic residues" evidence="1">
    <location>
        <begin position="457"/>
        <end position="469"/>
    </location>
</feature>
<keyword evidence="3" id="KW-0969">Cilium</keyword>
<dbReference type="CDD" id="cd17470">
    <property type="entry name" value="T3SS_Flik_C"/>
    <property type="match status" value="1"/>
</dbReference>
<dbReference type="Gene3D" id="3.30.750.140">
    <property type="match status" value="1"/>
</dbReference>
<keyword evidence="4" id="KW-1185">Reference proteome</keyword>
<evidence type="ECO:0000256" key="1">
    <source>
        <dbReference type="SAM" id="MobiDB-lite"/>
    </source>
</evidence>
<reference evidence="4" key="1">
    <citation type="journal article" date="2019" name="Int. J. Syst. Evol. Microbiol.">
        <title>The Global Catalogue of Microorganisms (GCM) 10K type strain sequencing project: providing services to taxonomists for standard genome sequencing and annotation.</title>
        <authorList>
            <consortium name="The Broad Institute Genomics Platform"/>
            <consortium name="The Broad Institute Genome Sequencing Center for Infectious Disease"/>
            <person name="Wu L."/>
            <person name="Ma J."/>
        </authorList>
    </citation>
    <scope>NUCLEOTIDE SEQUENCE [LARGE SCALE GENOMIC DNA]</scope>
    <source>
        <strain evidence="4">CGMCC 1.16275</strain>
    </source>
</reference>
<dbReference type="PANTHER" id="PTHR37533">
    <property type="entry name" value="FLAGELLAR HOOK-LENGTH CONTROL PROTEIN"/>
    <property type="match status" value="1"/>
</dbReference>
<name>A0ABW4I8A5_9SPHN</name>
<keyword evidence="3" id="KW-0966">Cell projection</keyword>
<dbReference type="InterPro" id="IPR052563">
    <property type="entry name" value="FliK"/>
</dbReference>
<comment type="caution">
    <text evidence="3">The sequence shown here is derived from an EMBL/GenBank/DDBJ whole genome shotgun (WGS) entry which is preliminary data.</text>
</comment>
<feature type="region of interest" description="Disordered" evidence="1">
    <location>
        <begin position="189"/>
        <end position="251"/>
    </location>
</feature>
<dbReference type="Proteomes" id="UP001597115">
    <property type="component" value="Unassembled WGS sequence"/>
</dbReference>
<keyword evidence="3" id="KW-0282">Flagellum</keyword>
<dbReference type="Pfam" id="PF02120">
    <property type="entry name" value="Flg_hook"/>
    <property type="match status" value="1"/>
</dbReference>
<feature type="domain" description="Flagellar hook-length control protein-like C-terminal" evidence="2">
    <location>
        <begin position="360"/>
        <end position="428"/>
    </location>
</feature>
<feature type="compositionally biased region" description="Low complexity" evidence="1">
    <location>
        <begin position="234"/>
        <end position="251"/>
    </location>
</feature>
<gene>
    <name evidence="3" type="ORF">ACFSCW_16490</name>
</gene>
<feature type="compositionally biased region" description="Low complexity" evidence="1">
    <location>
        <begin position="318"/>
        <end position="327"/>
    </location>
</feature>
<accession>A0ABW4I8A5</accession>
<organism evidence="3 4">
    <name type="scientific">Sphingomonas tabacisoli</name>
    <dbReference type="NCBI Taxonomy" id="2249466"/>
    <lineage>
        <taxon>Bacteria</taxon>
        <taxon>Pseudomonadati</taxon>
        <taxon>Pseudomonadota</taxon>
        <taxon>Alphaproteobacteria</taxon>
        <taxon>Sphingomonadales</taxon>
        <taxon>Sphingomonadaceae</taxon>
        <taxon>Sphingomonas</taxon>
    </lineage>
</organism>
<feature type="region of interest" description="Disordered" evidence="1">
    <location>
        <begin position="107"/>
        <end position="133"/>
    </location>
</feature>
<dbReference type="RefSeq" id="WP_380891472.1">
    <property type="nucleotide sequence ID" value="NZ_JBHUDY010000003.1"/>
</dbReference>
<evidence type="ECO:0000259" key="2">
    <source>
        <dbReference type="Pfam" id="PF02120"/>
    </source>
</evidence>
<feature type="compositionally biased region" description="Low complexity" evidence="1">
    <location>
        <begin position="194"/>
        <end position="204"/>
    </location>
</feature>
<dbReference type="EMBL" id="JBHUDY010000003">
    <property type="protein sequence ID" value="MFD1613400.1"/>
    <property type="molecule type" value="Genomic_DNA"/>
</dbReference>
<evidence type="ECO:0000313" key="4">
    <source>
        <dbReference type="Proteomes" id="UP001597115"/>
    </source>
</evidence>
<dbReference type="InterPro" id="IPR038610">
    <property type="entry name" value="FliK-like_C_sf"/>
</dbReference>
<evidence type="ECO:0000313" key="3">
    <source>
        <dbReference type="EMBL" id="MFD1613400.1"/>
    </source>
</evidence>
<feature type="compositionally biased region" description="Pro residues" evidence="1">
    <location>
        <begin position="205"/>
        <end position="224"/>
    </location>
</feature>
<sequence length="469" mass="48232">MPSISLSLPNGPTLPPGATPAIGPAAPALGDPGFAAMISAIGGDATSAAPTIKPSFAVPLPAAQVEPDGFVTPPMPPVAGSDLPPERPDLAGSPDPLPPVAVEDVMIGSTPPAPVPDDETTETAQADAAPAPTPGLVACGLQDWRLGSASRLTLARALAKPLPVTPPLPPQQVEEDAPAEVVALPADKAETPKAEPAQPVAAAPQAPPPFAPIVWAPPPVPAPAPKAEADSDNAPAGAQPAPAPIASQPAQPQAPIVQAAAQPVAQQQTAMPPHGFTLPPEIARDIAQFVHAATADSDERAPEPGAALDPLSLPPLPQSIAQPSSSLHTSFVPAHRPVIDTGRAEWMQNMIERIAEMPSVDNKREAQIRLVPDALGPVDVKIEQRDQRLHVTMNAQTPEARQLLSDAAPKLQELAEARGIRFAQAAFGGADAQDRRQQADQQQSATPLRPRPVSAETEPESETDGDLIA</sequence>
<dbReference type="PANTHER" id="PTHR37533:SF2">
    <property type="entry name" value="FLAGELLAR HOOK-LENGTH CONTROL PROTEIN"/>
    <property type="match status" value="1"/>
</dbReference>